<keyword evidence="3" id="KW-1185">Reference proteome</keyword>
<name>A0A517YAJ4_9BACT</name>
<dbReference type="RefSeq" id="WP_145088110.1">
    <property type="nucleotide sequence ID" value="NZ_CP036274.1"/>
</dbReference>
<evidence type="ECO:0000256" key="1">
    <source>
        <dbReference type="SAM" id="Phobius"/>
    </source>
</evidence>
<keyword evidence="1" id="KW-0472">Membrane</keyword>
<feature type="transmembrane region" description="Helical" evidence="1">
    <location>
        <begin position="6"/>
        <end position="26"/>
    </location>
</feature>
<dbReference type="Proteomes" id="UP000315017">
    <property type="component" value="Chromosome"/>
</dbReference>
<accession>A0A517YAJ4</accession>
<keyword evidence="1" id="KW-1133">Transmembrane helix</keyword>
<reference evidence="2 3" key="1">
    <citation type="submission" date="2019-02" db="EMBL/GenBank/DDBJ databases">
        <title>Deep-cultivation of Planctomycetes and their phenomic and genomic characterization uncovers novel biology.</title>
        <authorList>
            <person name="Wiegand S."/>
            <person name="Jogler M."/>
            <person name="Boedeker C."/>
            <person name="Pinto D."/>
            <person name="Vollmers J."/>
            <person name="Rivas-Marin E."/>
            <person name="Kohn T."/>
            <person name="Peeters S.H."/>
            <person name="Heuer A."/>
            <person name="Rast P."/>
            <person name="Oberbeckmann S."/>
            <person name="Bunk B."/>
            <person name="Jeske O."/>
            <person name="Meyerdierks A."/>
            <person name="Storesund J.E."/>
            <person name="Kallscheuer N."/>
            <person name="Luecker S."/>
            <person name="Lage O.M."/>
            <person name="Pohl T."/>
            <person name="Merkel B.J."/>
            <person name="Hornburger P."/>
            <person name="Mueller R.-W."/>
            <person name="Bruemmer F."/>
            <person name="Labrenz M."/>
            <person name="Spormann A.M."/>
            <person name="Op den Camp H."/>
            <person name="Overmann J."/>
            <person name="Amann R."/>
            <person name="Jetten M.S.M."/>
            <person name="Mascher T."/>
            <person name="Medema M.H."/>
            <person name="Devos D.P."/>
            <person name="Kaster A.-K."/>
            <person name="Ovreas L."/>
            <person name="Rohde M."/>
            <person name="Galperin M.Y."/>
            <person name="Jogler C."/>
        </authorList>
    </citation>
    <scope>NUCLEOTIDE SEQUENCE [LARGE SCALE GENOMIC DNA]</scope>
    <source>
        <strain evidence="2 3">ETA_A8</strain>
    </source>
</reference>
<gene>
    <name evidence="2" type="ORF">ETAA8_23440</name>
</gene>
<proteinExistence type="predicted"/>
<feature type="transmembrane region" description="Helical" evidence="1">
    <location>
        <begin position="65"/>
        <end position="84"/>
    </location>
</feature>
<evidence type="ECO:0000313" key="2">
    <source>
        <dbReference type="EMBL" id="QDU27257.1"/>
    </source>
</evidence>
<dbReference type="AlphaFoldDB" id="A0A517YAJ4"/>
<keyword evidence="1" id="KW-0812">Transmembrane</keyword>
<protein>
    <submittedName>
        <fullName evidence="2">Uncharacterized protein</fullName>
    </submittedName>
</protein>
<dbReference type="EMBL" id="CP036274">
    <property type="protein sequence ID" value="QDU27257.1"/>
    <property type="molecule type" value="Genomic_DNA"/>
</dbReference>
<sequence>MLEFMDPMLFWATLALQLVGLVSVVLARLPRRCPLQCACFRTLFFGCLIGLAVATMVAIEAQSGSWAWCGTTFSVMAVGATLDLRSSMVVTGF</sequence>
<dbReference type="KEGG" id="aagg:ETAA8_23440"/>
<organism evidence="2 3">
    <name type="scientific">Anatilimnocola aggregata</name>
    <dbReference type="NCBI Taxonomy" id="2528021"/>
    <lineage>
        <taxon>Bacteria</taxon>
        <taxon>Pseudomonadati</taxon>
        <taxon>Planctomycetota</taxon>
        <taxon>Planctomycetia</taxon>
        <taxon>Pirellulales</taxon>
        <taxon>Pirellulaceae</taxon>
        <taxon>Anatilimnocola</taxon>
    </lineage>
</organism>
<dbReference type="OrthoDB" id="9959799at2"/>
<feature type="transmembrane region" description="Helical" evidence="1">
    <location>
        <begin position="38"/>
        <end position="59"/>
    </location>
</feature>
<evidence type="ECO:0000313" key="3">
    <source>
        <dbReference type="Proteomes" id="UP000315017"/>
    </source>
</evidence>